<gene>
    <name evidence="3" type="ORF">S01H4_66678</name>
</gene>
<keyword evidence="2" id="KW-1133">Transmembrane helix</keyword>
<name>X1DZY2_9ZZZZ</name>
<reference evidence="3" key="1">
    <citation type="journal article" date="2014" name="Front. Microbiol.">
        <title>High frequency of phylogenetically diverse reductive dehalogenase-homologous genes in deep subseafloor sedimentary metagenomes.</title>
        <authorList>
            <person name="Kawai M."/>
            <person name="Futagami T."/>
            <person name="Toyoda A."/>
            <person name="Takaki Y."/>
            <person name="Nishi S."/>
            <person name="Hori S."/>
            <person name="Arai W."/>
            <person name="Tsubouchi T."/>
            <person name="Morono Y."/>
            <person name="Uchiyama I."/>
            <person name="Ito T."/>
            <person name="Fujiyama A."/>
            <person name="Inagaki F."/>
            <person name="Takami H."/>
        </authorList>
    </citation>
    <scope>NUCLEOTIDE SEQUENCE</scope>
    <source>
        <strain evidence="3">Expedition CK06-06</strain>
    </source>
</reference>
<proteinExistence type="predicted"/>
<keyword evidence="1" id="KW-0175">Coiled coil</keyword>
<organism evidence="3">
    <name type="scientific">marine sediment metagenome</name>
    <dbReference type="NCBI Taxonomy" id="412755"/>
    <lineage>
        <taxon>unclassified sequences</taxon>
        <taxon>metagenomes</taxon>
        <taxon>ecological metagenomes</taxon>
    </lineage>
</organism>
<keyword evidence="2" id="KW-0812">Transmembrane</keyword>
<keyword evidence="2" id="KW-0472">Membrane</keyword>
<feature type="non-terminal residue" evidence="3">
    <location>
        <position position="65"/>
    </location>
</feature>
<feature type="non-terminal residue" evidence="3">
    <location>
        <position position="1"/>
    </location>
</feature>
<evidence type="ECO:0000256" key="2">
    <source>
        <dbReference type="SAM" id="Phobius"/>
    </source>
</evidence>
<protein>
    <submittedName>
        <fullName evidence="3">Uncharacterized protein</fullName>
    </submittedName>
</protein>
<evidence type="ECO:0000256" key="1">
    <source>
        <dbReference type="SAM" id="Coils"/>
    </source>
</evidence>
<feature type="coiled-coil region" evidence="1">
    <location>
        <begin position="26"/>
        <end position="53"/>
    </location>
</feature>
<comment type="caution">
    <text evidence="3">The sequence shown here is derived from an EMBL/GenBank/DDBJ whole genome shotgun (WGS) entry which is preliminary data.</text>
</comment>
<dbReference type="EMBL" id="BART01041434">
    <property type="protein sequence ID" value="GAH25847.1"/>
    <property type="molecule type" value="Genomic_DNA"/>
</dbReference>
<dbReference type="AlphaFoldDB" id="X1DZY2"/>
<accession>X1DZY2</accession>
<sequence length="65" mass="7636">AVSSSSIFFIILFFSFSYCSKFLFILDKIENIISEIKNQLLILEEEAKHLNSYKICQEEIKNLEL</sequence>
<evidence type="ECO:0000313" key="3">
    <source>
        <dbReference type="EMBL" id="GAH25847.1"/>
    </source>
</evidence>
<feature type="transmembrane region" description="Helical" evidence="2">
    <location>
        <begin position="6"/>
        <end position="26"/>
    </location>
</feature>